<accession>A0AAW1EKX1</accession>
<dbReference type="EMBL" id="JBCEZU010000221">
    <property type="protein sequence ID" value="KAK9523264.1"/>
    <property type="molecule type" value="Genomic_DNA"/>
</dbReference>
<evidence type="ECO:0000313" key="1">
    <source>
        <dbReference type="EMBL" id="KAK9523264.1"/>
    </source>
</evidence>
<dbReference type="AlphaFoldDB" id="A0AAW1EKX1"/>
<gene>
    <name evidence="1" type="ORF">VZT92_019667</name>
</gene>
<organism evidence="1 2">
    <name type="scientific">Zoarces viviparus</name>
    <name type="common">Viviparous eelpout</name>
    <name type="synonym">Blennius viviparus</name>
    <dbReference type="NCBI Taxonomy" id="48416"/>
    <lineage>
        <taxon>Eukaryota</taxon>
        <taxon>Metazoa</taxon>
        <taxon>Chordata</taxon>
        <taxon>Craniata</taxon>
        <taxon>Vertebrata</taxon>
        <taxon>Euteleostomi</taxon>
        <taxon>Actinopterygii</taxon>
        <taxon>Neopterygii</taxon>
        <taxon>Teleostei</taxon>
        <taxon>Neoteleostei</taxon>
        <taxon>Acanthomorphata</taxon>
        <taxon>Eupercaria</taxon>
        <taxon>Perciformes</taxon>
        <taxon>Cottioidei</taxon>
        <taxon>Zoarcales</taxon>
        <taxon>Zoarcidae</taxon>
        <taxon>Zoarcinae</taxon>
        <taxon>Zoarces</taxon>
    </lineage>
</organism>
<proteinExistence type="predicted"/>
<reference evidence="1 2" key="1">
    <citation type="journal article" date="2024" name="Genome Biol. Evol.">
        <title>Chromosome-level genome assembly of the viviparous eelpout Zoarces viviparus.</title>
        <authorList>
            <person name="Fuhrmann N."/>
            <person name="Brasseur M.V."/>
            <person name="Bakowski C.E."/>
            <person name="Podsiadlowski L."/>
            <person name="Prost S."/>
            <person name="Krehenwinkel H."/>
            <person name="Mayer C."/>
        </authorList>
    </citation>
    <scope>NUCLEOTIDE SEQUENCE [LARGE SCALE GENOMIC DNA]</scope>
    <source>
        <strain evidence="1">NO-MEL_2022_Ind0_liver</strain>
    </source>
</reference>
<comment type="caution">
    <text evidence="1">The sequence shown here is derived from an EMBL/GenBank/DDBJ whole genome shotgun (WGS) entry which is preliminary data.</text>
</comment>
<sequence>MQLQTGSQHHRASGAVWILCEDTVRCVMGSVIKSLVGYPCCLANIHPAVVVQHITEPSVLMQSSGDLTGVHWPASSPEDVLLADLRGG</sequence>
<dbReference type="Proteomes" id="UP001488805">
    <property type="component" value="Unassembled WGS sequence"/>
</dbReference>
<keyword evidence="2" id="KW-1185">Reference proteome</keyword>
<name>A0AAW1EKX1_ZOAVI</name>
<protein>
    <submittedName>
        <fullName evidence="1">Uncharacterized protein</fullName>
    </submittedName>
</protein>
<evidence type="ECO:0000313" key="2">
    <source>
        <dbReference type="Proteomes" id="UP001488805"/>
    </source>
</evidence>